<evidence type="ECO:0000256" key="3">
    <source>
        <dbReference type="ARBA" id="ARBA00022490"/>
    </source>
</evidence>
<feature type="region of interest" description="Disordered" evidence="5">
    <location>
        <begin position="1698"/>
        <end position="1720"/>
    </location>
</feature>
<dbReference type="Pfam" id="PF07679">
    <property type="entry name" value="I-set"/>
    <property type="match status" value="6"/>
</dbReference>
<evidence type="ECO:0000256" key="1">
    <source>
        <dbReference type="ARBA" id="ARBA00004496"/>
    </source>
</evidence>
<feature type="domain" description="Ig-like" evidence="6">
    <location>
        <begin position="2254"/>
        <end position="2354"/>
    </location>
</feature>
<dbReference type="SMART" id="SM00408">
    <property type="entry name" value="IGc2"/>
    <property type="match status" value="6"/>
</dbReference>
<comment type="subcellular location">
    <subcellularLocation>
        <location evidence="1">Cytoplasm</location>
    </subcellularLocation>
</comment>
<feature type="domain" description="Ig-like" evidence="6">
    <location>
        <begin position="157"/>
        <end position="245"/>
    </location>
</feature>
<feature type="region of interest" description="Disordered" evidence="5">
    <location>
        <begin position="1236"/>
        <end position="1266"/>
    </location>
</feature>
<dbReference type="GO" id="GO:0007156">
    <property type="term" value="P:homophilic cell adhesion via plasma membrane adhesion molecules"/>
    <property type="evidence" value="ECO:0007669"/>
    <property type="project" value="TreeGrafter"/>
</dbReference>
<dbReference type="PROSITE" id="PS50835">
    <property type="entry name" value="IG_LIKE"/>
    <property type="match status" value="6"/>
</dbReference>
<evidence type="ECO:0000256" key="2">
    <source>
        <dbReference type="ARBA" id="ARBA00006692"/>
    </source>
</evidence>
<feature type="compositionally biased region" description="Low complexity" evidence="5">
    <location>
        <begin position="507"/>
        <end position="523"/>
    </location>
</feature>
<protein>
    <submittedName>
        <fullName evidence="8">Muscle M-line assembly protein unc-89</fullName>
    </submittedName>
</protein>
<dbReference type="GO" id="GO:0005886">
    <property type="term" value="C:plasma membrane"/>
    <property type="evidence" value="ECO:0007669"/>
    <property type="project" value="TreeGrafter"/>
</dbReference>
<feature type="compositionally biased region" description="Polar residues" evidence="5">
    <location>
        <begin position="1573"/>
        <end position="1584"/>
    </location>
</feature>
<dbReference type="Gene3D" id="2.60.40.10">
    <property type="entry name" value="Immunoglobulins"/>
    <property type="match status" value="6"/>
</dbReference>
<accession>A0AAJ6YD25</accession>
<keyword evidence="3" id="KW-0963">Cytoplasm</keyword>
<evidence type="ECO:0000313" key="7">
    <source>
        <dbReference type="Proteomes" id="UP000695007"/>
    </source>
</evidence>
<keyword evidence="4" id="KW-0393">Immunoglobulin domain</keyword>
<feature type="region of interest" description="Disordered" evidence="5">
    <location>
        <begin position="1739"/>
        <end position="1820"/>
    </location>
</feature>
<feature type="compositionally biased region" description="Polar residues" evidence="5">
    <location>
        <begin position="2227"/>
        <end position="2241"/>
    </location>
</feature>
<dbReference type="InterPro" id="IPR007110">
    <property type="entry name" value="Ig-like_dom"/>
</dbReference>
<feature type="compositionally biased region" description="Polar residues" evidence="5">
    <location>
        <begin position="1740"/>
        <end position="1750"/>
    </location>
</feature>
<feature type="compositionally biased region" description="Basic and acidic residues" evidence="5">
    <location>
        <begin position="1782"/>
        <end position="1799"/>
    </location>
</feature>
<evidence type="ECO:0000259" key="6">
    <source>
        <dbReference type="PROSITE" id="PS50835"/>
    </source>
</evidence>
<feature type="domain" description="Ig-like" evidence="6">
    <location>
        <begin position="625"/>
        <end position="713"/>
    </location>
</feature>
<feature type="region of interest" description="Disordered" evidence="5">
    <location>
        <begin position="2213"/>
        <end position="2241"/>
    </location>
</feature>
<sequence>MKDSEEASILECMSIGNSVIEDIQTHERITVNKDDHVKIRADVEAAKCSIGVLEAPSKDEGKYEVRTYNAASETKIDCDVPDKVKPVLQEPRETESPSIFEKSKELELLPVIEGEVQEPKPTPVLIQVKELELPPIQDMELKGPELPLVRDLEPRTPRIQLPLKDLSIVEGASTRLDCIIVGQPEPEVIWYHDDRPVKESADFQLLFQGDRCSLVMHEAFLDDAGIYKVVAINAGGEASSECTLSITPRAVEATESSPKFVKLLTDLLIAEGEETVFECEVIGEPKPAVIWQLNSDTIIENERVKIFIDENGRNILRISPTTPEDKGNYTAKATNRVGEAKSFAKLVVKVLGDFQRKDDVVQMEEKFVPPYFKEKFESRTVPEGITTKFECIVIGKPAPKIQWLFNDRPVHGKDFLVSVSGDRQVLTIPEVADVHRGNISCIAENAAGKVTCEATIEVGGGITAVEGNIETIQVPDATTEMQASSNSHKYFTSEKTTDEGGLSDSQTLTKTSSSITESSTMHSTMKKEYVTTTSSSKLSSCPLNPTNLCMKKTTHSSENSNAYNGAAPVVQSQKIEEYERIVQDAPGEIRQEKTIIVTQDSGGTKQRECKHQIQVQKPCRKQTAPRFVTPITGMIVDQGSNIVLEGIVDGFPQPVITWAKNGQELLSKNGFKVSYDHNHVKLEIRDVTVKDAGRYTCTARNDVGNSSSTADLVVKKTIFPPVFGRRLQAQVVKKGDRVIMEVEITGTPEPTVTWYKDDEPLIKSEFRMKQQGNCYFLLIDKAEKDHAGKYMVQATNAGGEAQSIADFAVFEPTPDTMVEMHKTLVYENVQDKNARKLCCGQPTEIPGANLTTEQITTTMIQPSAEIKTPFPSTSSSSTIRTIKSEVTDESQKVSRSEMISSSIESHRSETKSEQKFHMKLEHKPAPFDASQKDEQIQLNNSNYNIIDGKSEIIENENIETSSMARKDALSFFESISKGSDSFSKAPREMIKLTNEDDGTGPGCDVRVEQLTKNYERSTKFEEASQELPKPDIQAGKKGVQEIFNKFQKGSSSRGIDNTMFDFPYEEHKLSPLQCSRTILEDVTASGSPIHGTLTISKLEAQSESAEAMLKGFNLIPEPPPEIGYAPKPDEHTKRRPDVSIKAKQLQESFASYSSVDAPIGGVKIFPSSVPPPVRSKTPETIPECSFSIPPPFELDKNIIEDTCNTKKFQEKKNYDGYSSSTSAEALTMEKSWAHKSADSSKKSWPPQQKTSFTDKQEWSLPEQSYKVSSSESKHEIELKPEYRCTQTTIESSSSLEKKSFGSKEIHVTENKIIPPASPPKPEPIIYNAETIKVGHTVNTVEEKLVTEKYIAECGVQQTETTEKKYESTKKQNARPWPDGSDLKAPALVKKVIDYSKPSIKLYHEASSIDLQPGTPPELAYTPGPYMHEKKIEKRENFLEKSLDRKAAFIPTGGVRTIPSIIHERISRDKIYTPTEQSQPTDVSNKYLRSSFYSESDYESEVDNTLKSYVSDNEQCTNGYRRVKAPVYVQPCRPKSTELQPIPPSNFDIPSVITPTVSDSSIKKLSSNYQKDFRYQETSSQSQQYDILPKPGSPPIYVQPTKPTPKIFKHESPIMKTKVLQQESGYMADTDEPLHLQQHKSFSESKASFMETKSYSNAQQKKEDTLSLYSQTHSYSTIPKHNIQRTSFVEKIIEKSPQQQFRTTPLKDKSQVSQCSSRFSKGEFRESDYESDYDSSKISSLWKSQNSAQTVSDTKTSSSSKSMKSSISSSGKSSAPPLSFTKTMKETVTKKESLRDERPRPKSASFPDTPPEIIYEPQKQSYYEGRSGVPYHNAVGTEMKKTVCMDESTENTRRIVTVEQTSRVIKFGENQVQHEINRCTGPTGGDQQKKSSYNVPTPTKFIQGHFRESDYESDVETRKIRAKWAPSESETEEPQYRKVQPPKTRTCKSPIVTWPSDSEIEKSESERRSTHIQTINRQQQMSEENYNLKPGSPPEFGYAPAYEFKKSANHIATKHISNMTSSFKSKTEQFASEIQSDLKKHSKPILKQSMSTDVGSVTDGGDEPRTYREESRVAQYGSKHIDPDTGLIYFKYDFGYEFGVVLPGESKHMTTNHSQSYKNNRKPSDIEVPIIHEFTYCKENGFGKDKNYQRKSVNKFGKSVKWEPTSESEYSEVEDFKGLGHKVPISSSFLIPTSSPSPKWDPISPSPVSLSPSLPSLSPHFGGGPSSNVESTSGSPWSTTNGERIIPVTTEVVKPYIEILPKKAPLFITPLRDIAVINRQTARFECIVQAEPQPNIIWSKDGRIVENSFNAEVHYRNGVCRLTLPQTTPEDAGTYACTATNGLGSSVTSATLQVSGNRRSIYGI</sequence>
<evidence type="ECO:0000313" key="8">
    <source>
        <dbReference type="RefSeq" id="XP_011495830.1"/>
    </source>
</evidence>
<dbReference type="PANTHER" id="PTHR10075:SF14">
    <property type="entry name" value="CELL ADHESION MOLECULE DSCAM2-RELATED"/>
    <property type="match status" value="1"/>
</dbReference>
<dbReference type="GO" id="GO:0098632">
    <property type="term" value="F:cell-cell adhesion mediator activity"/>
    <property type="evidence" value="ECO:0007669"/>
    <property type="project" value="TreeGrafter"/>
</dbReference>
<feature type="compositionally biased region" description="Low complexity" evidence="5">
    <location>
        <begin position="866"/>
        <end position="881"/>
    </location>
</feature>
<feature type="compositionally biased region" description="Polar residues" evidence="5">
    <location>
        <begin position="480"/>
        <end position="490"/>
    </location>
</feature>
<evidence type="ECO:0000256" key="4">
    <source>
        <dbReference type="ARBA" id="ARBA00023319"/>
    </source>
</evidence>
<dbReference type="GeneID" id="105360586"/>
<reference evidence="8" key="1">
    <citation type="submission" date="2025-08" db="UniProtKB">
        <authorList>
            <consortium name="RefSeq"/>
        </authorList>
    </citation>
    <scope>IDENTIFICATION</scope>
</reference>
<dbReference type="GO" id="GO:0030424">
    <property type="term" value="C:axon"/>
    <property type="evidence" value="ECO:0007669"/>
    <property type="project" value="TreeGrafter"/>
</dbReference>
<dbReference type="FunFam" id="2.60.40.10:FF:000080">
    <property type="entry name" value="Myosin light chain kinase, smooth muscle"/>
    <property type="match status" value="3"/>
</dbReference>
<dbReference type="SMART" id="SM00409">
    <property type="entry name" value="IG"/>
    <property type="match status" value="6"/>
</dbReference>
<dbReference type="GO" id="GO:0007411">
    <property type="term" value="P:axon guidance"/>
    <property type="evidence" value="ECO:0007669"/>
    <property type="project" value="TreeGrafter"/>
</dbReference>
<feature type="region of interest" description="Disordered" evidence="5">
    <location>
        <begin position="1573"/>
        <end position="1607"/>
    </location>
</feature>
<dbReference type="GO" id="GO:0005737">
    <property type="term" value="C:cytoplasm"/>
    <property type="evidence" value="ECO:0007669"/>
    <property type="project" value="UniProtKB-SubCell"/>
</dbReference>
<dbReference type="InterPro" id="IPR013098">
    <property type="entry name" value="Ig_I-set"/>
</dbReference>
<proteinExistence type="inferred from homology"/>
<keyword evidence="7" id="KW-1185">Reference proteome</keyword>
<dbReference type="KEGG" id="csol:105360586"/>
<dbReference type="FunFam" id="2.60.40.10:FF:000425">
    <property type="entry name" value="Myosin light chain kinase"/>
    <property type="match status" value="1"/>
</dbReference>
<dbReference type="GO" id="GO:0070593">
    <property type="term" value="P:dendrite self-avoidance"/>
    <property type="evidence" value="ECO:0007669"/>
    <property type="project" value="TreeGrafter"/>
</dbReference>
<dbReference type="Proteomes" id="UP000695007">
    <property type="component" value="Unplaced"/>
</dbReference>
<feature type="compositionally biased region" description="Low complexity" evidence="5">
    <location>
        <begin position="1751"/>
        <end position="1773"/>
    </location>
</feature>
<feature type="domain" description="Ig-like" evidence="6">
    <location>
        <begin position="720"/>
        <end position="808"/>
    </location>
</feature>
<feature type="region of interest" description="Disordered" evidence="5">
    <location>
        <begin position="1921"/>
        <end position="1978"/>
    </location>
</feature>
<evidence type="ECO:0000256" key="5">
    <source>
        <dbReference type="SAM" id="MobiDB-lite"/>
    </source>
</evidence>
<organism evidence="7 8">
    <name type="scientific">Ceratosolen solmsi marchali</name>
    <dbReference type="NCBI Taxonomy" id="326594"/>
    <lineage>
        <taxon>Eukaryota</taxon>
        <taxon>Metazoa</taxon>
        <taxon>Ecdysozoa</taxon>
        <taxon>Arthropoda</taxon>
        <taxon>Hexapoda</taxon>
        <taxon>Insecta</taxon>
        <taxon>Pterygota</taxon>
        <taxon>Neoptera</taxon>
        <taxon>Endopterygota</taxon>
        <taxon>Hymenoptera</taxon>
        <taxon>Apocrita</taxon>
        <taxon>Proctotrupomorpha</taxon>
        <taxon>Chalcidoidea</taxon>
        <taxon>Agaonidae</taxon>
        <taxon>Agaoninae</taxon>
        <taxon>Ceratosolen</taxon>
    </lineage>
</organism>
<dbReference type="SUPFAM" id="SSF48726">
    <property type="entry name" value="Immunoglobulin"/>
    <property type="match status" value="6"/>
</dbReference>
<feature type="domain" description="Ig-like" evidence="6">
    <location>
        <begin position="370"/>
        <end position="457"/>
    </location>
</feature>
<dbReference type="RefSeq" id="XP_011495830.1">
    <property type="nucleotide sequence ID" value="XM_011497528.1"/>
</dbReference>
<comment type="similarity">
    <text evidence="2">Belongs to the protein kinase superfamily. CAMK Ser/Thr protein kinase family.</text>
</comment>
<dbReference type="InterPro" id="IPR013783">
    <property type="entry name" value="Ig-like_fold"/>
</dbReference>
<feature type="region of interest" description="Disordered" evidence="5">
    <location>
        <begin position="480"/>
        <end position="528"/>
    </location>
</feature>
<dbReference type="InterPro" id="IPR003599">
    <property type="entry name" value="Ig_sub"/>
</dbReference>
<dbReference type="InterPro" id="IPR036179">
    <property type="entry name" value="Ig-like_dom_sf"/>
</dbReference>
<feature type="compositionally biased region" description="Basic and acidic residues" evidence="5">
    <location>
        <begin position="882"/>
        <end position="895"/>
    </location>
</feature>
<dbReference type="InterPro" id="IPR003598">
    <property type="entry name" value="Ig_sub2"/>
</dbReference>
<feature type="compositionally biased region" description="Basic and acidic residues" evidence="5">
    <location>
        <begin position="1958"/>
        <end position="1968"/>
    </location>
</feature>
<name>A0AAJ6YD25_9HYME</name>
<feature type="domain" description="Ig-like" evidence="6">
    <location>
        <begin position="258"/>
        <end position="347"/>
    </location>
</feature>
<dbReference type="PANTHER" id="PTHR10075">
    <property type="entry name" value="BASIGIN RELATED"/>
    <property type="match status" value="1"/>
</dbReference>
<dbReference type="FunFam" id="2.60.40.10:FF:001151">
    <property type="entry name" value="Uncharacterized protein, isoform F"/>
    <property type="match status" value="1"/>
</dbReference>
<gene>
    <name evidence="8" type="primary">LOC105360586</name>
</gene>
<feature type="region of interest" description="Disordered" evidence="5">
    <location>
        <begin position="866"/>
        <end position="911"/>
    </location>
</feature>
<dbReference type="FunFam" id="2.60.40.10:FF:000849">
    <property type="entry name" value="Uncharacterized protein, isoform F"/>
    <property type="match status" value="1"/>
</dbReference>